<evidence type="ECO:0000256" key="1">
    <source>
        <dbReference type="SAM" id="MobiDB-lite"/>
    </source>
</evidence>
<feature type="region of interest" description="Disordered" evidence="1">
    <location>
        <begin position="52"/>
        <end position="72"/>
    </location>
</feature>
<feature type="compositionally biased region" description="Polar residues" evidence="1">
    <location>
        <begin position="53"/>
        <end position="67"/>
    </location>
</feature>
<dbReference type="Proteomes" id="UP001220022">
    <property type="component" value="Unassembled WGS sequence"/>
</dbReference>
<protein>
    <submittedName>
        <fullName evidence="2">Uncharacterized protein</fullName>
    </submittedName>
</protein>
<reference evidence="2 3" key="1">
    <citation type="submission" date="2023-03" db="EMBL/GenBank/DDBJ databases">
        <title>Draft genome sequence of type strain Streptomyces ferralitis JCM 14344.</title>
        <authorList>
            <person name="Klaysubun C."/>
            <person name="Duangmal K."/>
        </authorList>
    </citation>
    <scope>NUCLEOTIDE SEQUENCE [LARGE SCALE GENOMIC DNA]</scope>
    <source>
        <strain evidence="2 3">JCM 14344</strain>
    </source>
</reference>
<feature type="region of interest" description="Disordered" evidence="1">
    <location>
        <begin position="12"/>
        <end position="36"/>
    </location>
</feature>
<sequence length="129" mass="13952">MGELHYGWDSDRNGGFAWTQTQESDTGSGTSYTTTYVPSTLGYENGERMSRWTIGSSDNGSGSSYAENSAPHDKGHAWWAESCGDPACWENPAVTQSRTQGPDPLDEILQAAADVVKCETWLGGNHDEA</sequence>
<accession>A0ABT5ZCT4</accession>
<keyword evidence="3" id="KW-1185">Reference proteome</keyword>
<dbReference type="EMBL" id="JARHTQ010000104">
    <property type="protein sequence ID" value="MDF2261652.1"/>
    <property type="molecule type" value="Genomic_DNA"/>
</dbReference>
<organism evidence="2 3">
    <name type="scientific">Streptantibioticus ferralitis</name>
    <dbReference type="NCBI Taxonomy" id="236510"/>
    <lineage>
        <taxon>Bacteria</taxon>
        <taxon>Bacillati</taxon>
        <taxon>Actinomycetota</taxon>
        <taxon>Actinomycetes</taxon>
        <taxon>Kitasatosporales</taxon>
        <taxon>Streptomycetaceae</taxon>
        <taxon>Streptantibioticus</taxon>
    </lineage>
</organism>
<evidence type="ECO:0000313" key="3">
    <source>
        <dbReference type="Proteomes" id="UP001220022"/>
    </source>
</evidence>
<gene>
    <name evidence="2" type="ORF">P2L57_39885</name>
</gene>
<evidence type="ECO:0000313" key="2">
    <source>
        <dbReference type="EMBL" id="MDF2261652.1"/>
    </source>
</evidence>
<dbReference type="RefSeq" id="WP_275823504.1">
    <property type="nucleotide sequence ID" value="NZ_BAAANM010000118.1"/>
</dbReference>
<comment type="caution">
    <text evidence="2">The sequence shown here is derived from an EMBL/GenBank/DDBJ whole genome shotgun (WGS) entry which is preliminary data.</text>
</comment>
<proteinExistence type="predicted"/>
<feature type="compositionally biased region" description="Low complexity" evidence="1">
    <location>
        <begin position="26"/>
        <end position="36"/>
    </location>
</feature>
<name>A0ABT5ZCT4_9ACTN</name>